<dbReference type="EMBL" id="JAEHTE010000001">
    <property type="protein sequence ID" value="MBI6882661.1"/>
    <property type="molecule type" value="Genomic_DNA"/>
</dbReference>
<proteinExistence type="predicted"/>
<comment type="caution">
    <text evidence="1">The sequence shown here is derived from an EMBL/GenBank/DDBJ whole genome shotgun (WGS) entry which is preliminary data.</text>
</comment>
<evidence type="ECO:0000313" key="2">
    <source>
        <dbReference type="Proteomes" id="UP000637061"/>
    </source>
</evidence>
<reference evidence="1" key="1">
    <citation type="submission" date="2020-12" db="EMBL/GenBank/DDBJ databases">
        <title>Enhanced detection system for hospital associated transmission using whole genome sequencing surveillance.</title>
        <authorList>
            <person name="Harrison L.H."/>
            <person name="Van Tyne D."/>
            <person name="Marsh J.W."/>
            <person name="Griffith M.P."/>
            <person name="Snyder D.J."/>
            <person name="Cooper V.S."/>
            <person name="Mustapha M."/>
        </authorList>
    </citation>
    <scope>NUCLEOTIDE SEQUENCE</scope>
    <source>
        <strain evidence="1">PSB00042</strain>
    </source>
</reference>
<accession>A0A8I1EBL0</accession>
<evidence type="ECO:0000313" key="1">
    <source>
        <dbReference type="EMBL" id="MBI6882661.1"/>
    </source>
</evidence>
<protein>
    <submittedName>
        <fullName evidence="1">Uncharacterized protein</fullName>
    </submittedName>
</protein>
<organism evidence="1 2">
    <name type="scientific">Pseudomonas putida</name>
    <name type="common">Arthrobacter siderocapsulatus</name>
    <dbReference type="NCBI Taxonomy" id="303"/>
    <lineage>
        <taxon>Bacteria</taxon>
        <taxon>Pseudomonadati</taxon>
        <taxon>Pseudomonadota</taxon>
        <taxon>Gammaproteobacteria</taxon>
        <taxon>Pseudomonadales</taxon>
        <taxon>Pseudomonadaceae</taxon>
        <taxon>Pseudomonas</taxon>
    </lineage>
</organism>
<dbReference type="AlphaFoldDB" id="A0A8I1EBL0"/>
<name>A0A8I1EBL0_PSEPU</name>
<gene>
    <name evidence="1" type="ORF">JEU22_01940</name>
</gene>
<dbReference type="Proteomes" id="UP000637061">
    <property type="component" value="Unassembled WGS sequence"/>
</dbReference>
<dbReference type="RefSeq" id="WP_198746272.1">
    <property type="nucleotide sequence ID" value="NZ_JAEHTE010000001.1"/>
</dbReference>
<sequence length="129" mass="13632">MPSQSQRRAIGKTTYASGSPIRSRNEALKLAKAISPLGCEDSLCAGLLAAGKATKLIDYCTNGPESEIQVSAGREPFLLVEDMLNPGSAITVPIFDAKVDAVEKNSGLCGVTLGQGDALFKSDVLVYWR</sequence>